<reference evidence="3" key="1">
    <citation type="submission" date="2022-11" db="UniProtKB">
        <authorList>
            <consortium name="WormBaseParasite"/>
        </authorList>
    </citation>
    <scope>IDENTIFICATION</scope>
</reference>
<keyword evidence="2" id="KW-1185">Reference proteome</keyword>
<evidence type="ECO:0000313" key="2">
    <source>
        <dbReference type="Proteomes" id="UP000887574"/>
    </source>
</evidence>
<evidence type="ECO:0000313" key="3">
    <source>
        <dbReference type="WBParaSite" id="jg13929"/>
    </source>
</evidence>
<accession>A0A915CZL3</accession>
<evidence type="ECO:0000256" key="1">
    <source>
        <dbReference type="SAM" id="MobiDB-lite"/>
    </source>
</evidence>
<protein>
    <submittedName>
        <fullName evidence="3">Uncharacterized protein</fullName>
    </submittedName>
</protein>
<feature type="region of interest" description="Disordered" evidence="1">
    <location>
        <begin position="1"/>
        <end position="63"/>
    </location>
</feature>
<sequence>MSKRKNVAMIQYSSSDEATSSEEEQVPSRNATNSGGQSINVSTESSHEGSQSSYGSTPVRRSKKRKAILLPDVRLIVSQSQESKDLVICDSSYDSRYIHDLSDPSAGVRDIEG</sequence>
<organism evidence="2 3">
    <name type="scientific">Ditylenchus dipsaci</name>
    <dbReference type="NCBI Taxonomy" id="166011"/>
    <lineage>
        <taxon>Eukaryota</taxon>
        <taxon>Metazoa</taxon>
        <taxon>Ecdysozoa</taxon>
        <taxon>Nematoda</taxon>
        <taxon>Chromadorea</taxon>
        <taxon>Rhabditida</taxon>
        <taxon>Tylenchina</taxon>
        <taxon>Tylenchomorpha</taxon>
        <taxon>Sphaerularioidea</taxon>
        <taxon>Anguinidae</taxon>
        <taxon>Anguininae</taxon>
        <taxon>Ditylenchus</taxon>
    </lineage>
</organism>
<dbReference type="AlphaFoldDB" id="A0A915CZL3"/>
<feature type="compositionally biased region" description="Polar residues" evidence="1">
    <location>
        <begin position="27"/>
        <end position="41"/>
    </location>
</feature>
<dbReference type="Proteomes" id="UP000887574">
    <property type="component" value="Unplaced"/>
</dbReference>
<feature type="compositionally biased region" description="Low complexity" evidence="1">
    <location>
        <begin position="42"/>
        <end position="57"/>
    </location>
</feature>
<name>A0A915CZL3_9BILA</name>
<dbReference type="WBParaSite" id="jg13929">
    <property type="protein sequence ID" value="jg13929"/>
    <property type="gene ID" value="jg13929"/>
</dbReference>
<proteinExistence type="predicted"/>